<evidence type="ECO:0000313" key="3">
    <source>
        <dbReference type="Proteomes" id="UP001278500"/>
    </source>
</evidence>
<dbReference type="Proteomes" id="UP001278500">
    <property type="component" value="Unassembled WGS sequence"/>
</dbReference>
<reference evidence="2" key="2">
    <citation type="submission" date="2023-06" db="EMBL/GenBank/DDBJ databases">
        <authorList>
            <consortium name="Lawrence Berkeley National Laboratory"/>
            <person name="Haridas S."/>
            <person name="Hensen N."/>
            <person name="Bonometti L."/>
            <person name="Westerberg I."/>
            <person name="Brannstrom I.O."/>
            <person name="Guillou S."/>
            <person name="Cros-Aarteil S."/>
            <person name="Calhoun S."/>
            <person name="Kuo A."/>
            <person name="Mondo S."/>
            <person name="Pangilinan J."/>
            <person name="Riley R."/>
            <person name="Labutti K."/>
            <person name="Andreopoulos B."/>
            <person name="Lipzen A."/>
            <person name="Chen C."/>
            <person name="Yanf M."/>
            <person name="Daum C."/>
            <person name="Ng V."/>
            <person name="Clum A."/>
            <person name="Steindorff A."/>
            <person name="Ohm R."/>
            <person name="Martin F."/>
            <person name="Silar P."/>
            <person name="Natvig D."/>
            <person name="Lalanne C."/>
            <person name="Gautier V."/>
            <person name="Ament-Velasquez S.L."/>
            <person name="Kruys A."/>
            <person name="Hutchinson M.I."/>
            <person name="Powell A.J."/>
            <person name="Barry K."/>
            <person name="Miller A.N."/>
            <person name="Grigoriev I.V."/>
            <person name="Debuchy R."/>
            <person name="Gladieux P."/>
            <person name="Thoren M.H."/>
            <person name="Johannesson H."/>
        </authorList>
    </citation>
    <scope>NUCLEOTIDE SEQUENCE</scope>
    <source>
        <strain evidence="2">CBS 560.94</strain>
    </source>
</reference>
<comment type="caution">
    <text evidence="2">The sequence shown here is derived from an EMBL/GenBank/DDBJ whole genome shotgun (WGS) entry which is preliminary data.</text>
</comment>
<dbReference type="AlphaFoldDB" id="A0AAE0J8T6"/>
<sequence length="93" mass="10176">MGAIMATCLCHVLFGFIEGAVEGFRCSHLCEVDDSQHWQPLSRTSFSGTVEIGDGKVTGNTSHFLTLALKFGLCHPVCYMTLVEVDALALFHR</sequence>
<reference evidence="2" key="1">
    <citation type="journal article" date="2023" name="Mol. Phylogenet. Evol.">
        <title>Genome-scale phylogeny and comparative genomics of the fungal order Sordariales.</title>
        <authorList>
            <person name="Hensen N."/>
            <person name="Bonometti L."/>
            <person name="Westerberg I."/>
            <person name="Brannstrom I.O."/>
            <person name="Guillou S."/>
            <person name="Cros-Aarteil S."/>
            <person name="Calhoun S."/>
            <person name="Haridas S."/>
            <person name="Kuo A."/>
            <person name="Mondo S."/>
            <person name="Pangilinan J."/>
            <person name="Riley R."/>
            <person name="LaButti K."/>
            <person name="Andreopoulos B."/>
            <person name="Lipzen A."/>
            <person name="Chen C."/>
            <person name="Yan M."/>
            <person name="Daum C."/>
            <person name="Ng V."/>
            <person name="Clum A."/>
            <person name="Steindorff A."/>
            <person name="Ohm R.A."/>
            <person name="Martin F."/>
            <person name="Silar P."/>
            <person name="Natvig D.O."/>
            <person name="Lalanne C."/>
            <person name="Gautier V."/>
            <person name="Ament-Velasquez S.L."/>
            <person name="Kruys A."/>
            <person name="Hutchinson M.I."/>
            <person name="Powell A.J."/>
            <person name="Barry K."/>
            <person name="Miller A.N."/>
            <person name="Grigoriev I.V."/>
            <person name="Debuchy R."/>
            <person name="Gladieux P."/>
            <person name="Hiltunen Thoren M."/>
            <person name="Johannesson H."/>
        </authorList>
    </citation>
    <scope>NUCLEOTIDE SEQUENCE</scope>
    <source>
        <strain evidence="2">CBS 560.94</strain>
    </source>
</reference>
<dbReference type="GeneID" id="87860159"/>
<organism evidence="2 3">
    <name type="scientific">Neurospora tetraspora</name>
    <dbReference type="NCBI Taxonomy" id="94610"/>
    <lineage>
        <taxon>Eukaryota</taxon>
        <taxon>Fungi</taxon>
        <taxon>Dikarya</taxon>
        <taxon>Ascomycota</taxon>
        <taxon>Pezizomycotina</taxon>
        <taxon>Sordariomycetes</taxon>
        <taxon>Sordariomycetidae</taxon>
        <taxon>Sordariales</taxon>
        <taxon>Sordariaceae</taxon>
        <taxon>Neurospora</taxon>
    </lineage>
</organism>
<keyword evidence="3" id="KW-1185">Reference proteome</keyword>
<gene>
    <name evidence="2" type="ORF">B0H65DRAFT_290681</name>
</gene>
<name>A0AAE0J8T6_9PEZI</name>
<protein>
    <recommendedName>
        <fullName evidence="4">Secreted protein</fullName>
    </recommendedName>
</protein>
<dbReference type="EMBL" id="JAUEPP010000007">
    <property type="protein sequence ID" value="KAK3339115.1"/>
    <property type="molecule type" value="Genomic_DNA"/>
</dbReference>
<feature type="signal peptide" evidence="1">
    <location>
        <begin position="1"/>
        <end position="23"/>
    </location>
</feature>
<dbReference type="RefSeq" id="XP_062678475.1">
    <property type="nucleotide sequence ID" value="XM_062823005.1"/>
</dbReference>
<evidence type="ECO:0000313" key="2">
    <source>
        <dbReference type="EMBL" id="KAK3339115.1"/>
    </source>
</evidence>
<feature type="chain" id="PRO_5042094658" description="Secreted protein" evidence="1">
    <location>
        <begin position="24"/>
        <end position="93"/>
    </location>
</feature>
<keyword evidence="1" id="KW-0732">Signal</keyword>
<evidence type="ECO:0000256" key="1">
    <source>
        <dbReference type="SAM" id="SignalP"/>
    </source>
</evidence>
<proteinExistence type="predicted"/>
<accession>A0AAE0J8T6</accession>
<evidence type="ECO:0008006" key="4">
    <source>
        <dbReference type="Google" id="ProtNLM"/>
    </source>
</evidence>